<dbReference type="GO" id="GO:0016491">
    <property type="term" value="F:oxidoreductase activity"/>
    <property type="evidence" value="ECO:0007669"/>
    <property type="project" value="UniProtKB-KW"/>
</dbReference>
<evidence type="ECO:0000256" key="4">
    <source>
        <dbReference type="ARBA" id="ARBA00023002"/>
    </source>
</evidence>
<keyword evidence="2" id="KW-0285">Flavoprotein</keyword>
<keyword evidence="4" id="KW-0560">Oxidoreductase</keyword>
<feature type="domain" description="FAD/NAD(P)-binding" evidence="5">
    <location>
        <begin position="17"/>
        <end position="272"/>
    </location>
</feature>
<reference evidence="6 7" key="1">
    <citation type="submission" date="2024-11" db="EMBL/GenBank/DDBJ databases">
        <title>Chromosome-level genome assembly of Eucalyptus globulus Labill. provides insights into its genome evolution.</title>
        <authorList>
            <person name="Li X."/>
        </authorList>
    </citation>
    <scope>NUCLEOTIDE SEQUENCE [LARGE SCALE GENOMIC DNA]</scope>
    <source>
        <strain evidence="6">CL2024</strain>
        <tissue evidence="6">Fresh tender leaves</tissue>
    </source>
</reference>
<protein>
    <recommendedName>
        <fullName evidence="5">FAD/NAD(P)-binding domain-containing protein</fullName>
    </recommendedName>
</protein>
<comment type="similarity">
    <text evidence="1">Belongs to the FAD-dependent oxidoreductase family.</text>
</comment>
<organism evidence="6 7">
    <name type="scientific">Eucalyptus globulus</name>
    <name type="common">Tasmanian blue gum</name>
    <dbReference type="NCBI Taxonomy" id="34317"/>
    <lineage>
        <taxon>Eukaryota</taxon>
        <taxon>Viridiplantae</taxon>
        <taxon>Streptophyta</taxon>
        <taxon>Embryophyta</taxon>
        <taxon>Tracheophyta</taxon>
        <taxon>Spermatophyta</taxon>
        <taxon>Magnoliopsida</taxon>
        <taxon>eudicotyledons</taxon>
        <taxon>Gunneridae</taxon>
        <taxon>Pentapetalae</taxon>
        <taxon>rosids</taxon>
        <taxon>malvids</taxon>
        <taxon>Myrtales</taxon>
        <taxon>Myrtaceae</taxon>
        <taxon>Myrtoideae</taxon>
        <taxon>Eucalypteae</taxon>
        <taxon>Eucalyptus</taxon>
    </lineage>
</organism>
<dbReference type="Pfam" id="PF07992">
    <property type="entry name" value="Pyr_redox_2"/>
    <property type="match status" value="1"/>
</dbReference>
<proteinExistence type="inferred from homology"/>
<dbReference type="PANTHER" id="PTHR43735:SF3">
    <property type="entry name" value="FERROPTOSIS SUPPRESSOR PROTEIN 1"/>
    <property type="match status" value="1"/>
</dbReference>
<evidence type="ECO:0000259" key="5">
    <source>
        <dbReference type="Pfam" id="PF07992"/>
    </source>
</evidence>
<keyword evidence="7" id="KW-1185">Reference proteome</keyword>
<name>A0ABD3LQW0_EUCGL</name>
<gene>
    <name evidence="6" type="ORF">ACJRO7_013011</name>
</gene>
<dbReference type="EMBL" id="JBJKBG010000002">
    <property type="protein sequence ID" value="KAL3752287.1"/>
    <property type="molecule type" value="Genomic_DNA"/>
</dbReference>
<dbReference type="Gene3D" id="3.50.50.100">
    <property type="match status" value="1"/>
</dbReference>
<dbReference type="AlphaFoldDB" id="A0ABD3LQW0"/>
<keyword evidence="3" id="KW-0274">FAD</keyword>
<dbReference type="PANTHER" id="PTHR43735">
    <property type="entry name" value="APOPTOSIS-INDUCING FACTOR 1"/>
    <property type="match status" value="1"/>
</dbReference>
<sequence length="358" mass="39465">MRQKMDWKEGSSAKRRRVVVIGGGVGGSLVAKSLQFCADVTLIPWASLRSMVEPMFGDRSLINHRDYLPNARVVRSKSIKITESEVSTADGRLFAFDYLVIATGHQDPVPTTKTERLKNNLRQVLGSCKNANHNQKIKSARSILIVGGGPVGVELASEIAIDSPDEKITLVHSGLRLIEFSGPRASEKTLDWLRTKNVDVKLDQLVDLNSLSDGTRLPFFLCTGKPLASSWLEETFLKGNLDRFGRLKVDRCMRVEGRDNIFAVGDITDVQSRNMTTGDQARLFGTKACRGAVKNLKLLKDGGEERKMAVYEPRSVKAIASLGRREALAQIPGAIKSKDLFIGKTRKLIGLKPDIAYS</sequence>
<evidence type="ECO:0000313" key="6">
    <source>
        <dbReference type="EMBL" id="KAL3752287.1"/>
    </source>
</evidence>
<accession>A0ABD3LQW0</accession>
<evidence type="ECO:0000313" key="7">
    <source>
        <dbReference type="Proteomes" id="UP001634007"/>
    </source>
</evidence>
<comment type="caution">
    <text evidence="6">The sequence shown here is derived from an EMBL/GenBank/DDBJ whole genome shotgun (WGS) entry which is preliminary data.</text>
</comment>
<dbReference type="InterPro" id="IPR036188">
    <property type="entry name" value="FAD/NAD-bd_sf"/>
</dbReference>
<dbReference type="Proteomes" id="UP001634007">
    <property type="component" value="Unassembled WGS sequence"/>
</dbReference>
<dbReference type="InterPro" id="IPR023753">
    <property type="entry name" value="FAD/NAD-binding_dom"/>
</dbReference>
<evidence type="ECO:0000256" key="1">
    <source>
        <dbReference type="ARBA" id="ARBA00006442"/>
    </source>
</evidence>
<evidence type="ECO:0000256" key="3">
    <source>
        <dbReference type="ARBA" id="ARBA00022827"/>
    </source>
</evidence>
<dbReference type="PRINTS" id="PR00368">
    <property type="entry name" value="FADPNR"/>
</dbReference>
<evidence type="ECO:0000256" key="2">
    <source>
        <dbReference type="ARBA" id="ARBA00022630"/>
    </source>
</evidence>
<dbReference type="SUPFAM" id="SSF51905">
    <property type="entry name" value="FAD/NAD(P)-binding domain"/>
    <property type="match status" value="2"/>
</dbReference>